<dbReference type="HOGENOM" id="CLU_026209_7_2_9"/>
<dbReference type="InterPro" id="IPR022742">
    <property type="entry name" value="Hydrolase_4"/>
</dbReference>
<evidence type="ECO:0000259" key="1">
    <source>
        <dbReference type="Pfam" id="PF12146"/>
    </source>
</evidence>
<dbReference type="Proteomes" id="UP000000742">
    <property type="component" value="Chromosome"/>
</dbReference>
<gene>
    <name evidence="2" type="ordered locus">Aflv_0417</name>
</gene>
<dbReference type="InterPro" id="IPR029058">
    <property type="entry name" value="AB_hydrolase_fold"/>
</dbReference>
<dbReference type="AlphaFoldDB" id="B7GK45"/>
<dbReference type="FunFam" id="3.40.50.1820:FF:000154">
    <property type="entry name" value="Alpha/beta hydrolase"/>
    <property type="match status" value="1"/>
</dbReference>
<dbReference type="STRING" id="491915.Aflv_0417"/>
<keyword evidence="2" id="KW-0378">Hydrolase</keyword>
<dbReference type="KEGG" id="afl:Aflv_0417"/>
<dbReference type="GO" id="GO:0016787">
    <property type="term" value="F:hydrolase activity"/>
    <property type="evidence" value="ECO:0007669"/>
    <property type="project" value="UniProtKB-KW"/>
</dbReference>
<dbReference type="PRINTS" id="PR00111">
    <property type="entry name" value="ABHYDROLASE"/>
</dbReference>
<dbReference type="Gene3D" id="3.40.50.1820">
    <property type="entry name" value="alpha/beta hydrolase"/>
    <property type="match status" value="1"/>
</dbReference>
<name>B7GK45_ANOFW</name>
<dbReference type="ESTHER" id="anofw-b7gk45">
    <property type="family name" value="Monoglyceridelipase_lysophospholip"/>
</dbReference>
<feature type="domain" description="Serine aminopeptidase S33" evidence="1">
    <location>
        <begin position="10"/>
        <end position="245"/>
    </location>
</feature>
<organism evidence="2 3">
    <name type="scientific">Anoxybacillus flavithermus (strain DSM 21510 / WK1)</name>
    <dbReference type="NCBI Taxonomy" id="491915"/>
    <lineage>
        <taxon>Bacteria</taxon>
        <taxon>Bacillati</taxon>
        <taxon>Bacillota</taxon>
        <taxon>Bacilli</taxon>
        <taxon>Bacillales</taxon>
        <taxon>Anoxybacillaceae</taxon>
        <taxon>Anoxybacillus</taxon>
    </lineage>
</organism>
<accession>B7GK45</accession>
<dbReference type="Pfam" id="PF12146">
    <property type="entry name" value="Hydrolase_4"/>
    <property type="match status" value="1"/>
</dbReference>
<protein>
    <submittedName>
        <fullName evidence="2">Lysophospholipase, alpha-beta hydrolase superfamily</fullName>
    </submittedName>
</protein>
<proteinExistence type="predicted"/>
<reference evidence="2 3" key="1">
    <citation type="journal article" date="2008" name="Genome Biol.">
        <title>Encapsulated in silica: genome, proteome and physiology of the thermophilic bacterium Anoxybacillus flavithermus WK1.</title>
        <authorList>
            <person name="Saw J.H."/>
            <person name="Mountain B.W."/>
            <person name="Feng L."/>
            <person name="Omelchenko M.V."/>
            <person name="Hou S."/>
            <person name="Saito J.A."/>
            <person name="Stott M.B."/>
            <person name="Li D."/>
            <person name="Zhao G."/>
            <person name="Wu J."/>
            <person name="Galperin M.Y."/>
            <person name="Koonin E.V."/>
            <person name="Makarova K.S."/>
            <person name="Wolf Y.I."/>
            <person name="Rigden D.J."/>
            <person name="Dunfield P.F."/>
            <person name="Wang L."/>
            <person name="Alam M."/>
        </authorList>
    </citation>
    <scope>NUCLEOTIDE SEQUENCE [LARGE SCALE GENOMIC DNA]</scope>
    <source>
        <strain evidence="3">DSM 21510 / WK1</strain>
    </source>
</reference>
<evidence type="ECO:0000313" key="3">
    <source>
        <dbReference type="Proteomes" id="UP000000742"/>
    </source>
</evidence>
<sequence>MYMWKWEGENAKGTIVIVHGAAEHHGRYKWLIEMFRMHGFHVVAGDLPGQGTTSRSRRGHIDSFDEYIEAVASWVHEASVYEQPVFLLGHSMGGLVVIRTLQEKRLPVRGVILSSPCLGLVHYPSKALEIASRILNVIHPKKRFPSGLTVEMATRNEEVREMDKNDSLYVTKVSVRWYRELVKAIRIAHDNIADLPDVPMLVMQAGDDKIVDKSAVKSWFDQLTVSEKVYKEWPKLYHEIFNELEREQVFLYAHTFLSLQLQRGELIERSNKSV</sequence>
<dbReference type="PANTHER" id="PTHR11614">
    <property type="entry name" value="PHOSPHOLIPASE-RELATED"/>
    <property type="match status" value="1"/>
</dbReference>
<dbReference type="InterPro" id="IPR000073">
    <property type="entry name" value="AB_hydrolase_1"/>
</dbReference>
<dbReference type="EMBL" id="CP000922">
    <property type="protein sequence ID" value="ACJ32801.1"/>
    <property type="molecule type" value="Genomic_DNA"/>
</dbReference>
<dbReference type="SUPFAM" id="SSF53474">
    <property type="entry name" value="alpha/beta-Hydrolases"/>
    <property type="match status" value="1"/>
</dbReference>
<dbReference type="eggNOG" id="COG2267">
    <property type="taxonomic scope" value="Bacteria"/>
</dbReference>
<dbReference type="InterPro" id="IPR051044">
    <property type="entry name" value="MAG_DAG_Lipase"/>
</dbReference>
<evidence type="ECO:0000313" key="2">
    <source>
        <dbReference type="EMBL" id="ACJ32801.1"/>
    </source>
</evidence>